<evidence type="ECO:0008006" key="3">
    <source>
        <dbReference type="Google" id="ProtNLM"/>
    </source>
</evidence>
<sequence>MSANFIYLIKNLVVFSLLISVISGCTDKHEPASCPPDCPEGITSSSITETDQYMMGEWQVFTRQINADNASELQGTMTIDNKISDGLYGGIIKGEARAMSFDFSDYDCSEKEELTFVYCSDKEMVLKVDWNVTLGMSTDGIELTISFPYSPVSIYMDVHENYIGRSLGVKFSTGEETYLMGKIINGKSPLDTMDTRTIKMN</sequence>
<keyword evidence="2" id="KW-1185">Reference proteome</keyword>
<name>A0ABQ6DYF9_9GAMM</name>
<dbReference type="Proteomes" id="UP001157353">
    <property type="component" value="Unassembled WGS sequence"/>
</dbReference>
<accession>A0ABQ6DYF9</accession>
<evidence type="ECO:0000313" key="1">
    <source>
        <dbReference type="EMBL" id="GLS90199.1"/>
    </source>
</evidence>
<proteinExistence type="predicted"/>
<gene>
    <name evidence="1" type="ORF">GCM10007916_12660</name>
</gene>
<dbReference type="EMBL" id="BSPQ01000002">
    <property type="protein sequence ID" value="GLS90199.1"/>
    <property type="molecule type" value="Genomic_DNA"/>
</dbReference>
<evidence type="ECO:0000313" key="2">
    <source>
        <dbReference type="Proteomes" id="UP001157353"/>
    </source>
</evidence>
<reference evidence="2" key="1">
    <citation type="journal article" date="2019" name="Int. J. Syst. Evol. Microbiol.">
        <title>The Global Catalogue of Microorganisms (GCM) 10K type strain sequencing project: providing services to taxonomists for standard genome sequencing and annotation.</title>
        <authorList>
            <consortium name="The Broad Institute Genomics Platform"/>
            <consortium name="The Broad Institute Genome Sequencing Center for Infectious Disease"/>
            <person name="Wu L."/>
            <person name="Ma J."/>
        </authorList>
    </citation>
    <scope>NUCLEOTIDE SEQUENCE [LARGE SCALE GENOMIC DNA]</scope>
    <source>
        <strain evidence="2">NBRC 103166</strain>
    </source>
</reference>
<dbReference type="RefSeq" id="WP_284203318.1">
    <property type="nucleotide sequence ID" value="NZ_BSPQ01000002.1"/>
</dbReference>
<comment type="caution">
    <text evidence="1">The sequence shown here is derived from an EMBL/GenBank/DDBJ whole genome shotgun (WGS) entry which is preliminary data.</text>
</comment>
<protein>
    <recommendedName>
        <fullName evidence="3">Lipocalin-like domain-containing protein</fullName>
    </recommendedName>
</protein>
<organism evidence="1 2">
    <name type="scientific">Psychromonas marina</name>
    <dbReference type="NCBI Taxonomy" id="88364"/>
    <lineage>
        <taxon>Bacteria</taxon>
        <taxon>Pseudomonadati</taxon>
        <taxon>Pseudomonadota</taxon>
        <taxon>Gammaproteobacteria</taxon>
        <taxon>Alteromonadales</taxon>
        <taxon>Psychromonadaceae</taxon>
        <taxon>Psychromonas</taxon>
    </lineage>
</organism>